<reference evidence="2" key="4">
    <citation type="submission" date="2025-05" db="UniProtKB">
        <authorList>
            <consortium name="EnsemblFungi"/>
        </authorList>
    </citation>
    <scope>IDENTIFICATION</scope>
    <source>
        <strain evidence="2">isolate 1-1 / race 1 (BBBD)</strain>
    </source>
</reference>
<reference evidence="1" key="2">
    <citation type="submission" date="2016-05" db="EMBL/GenBank/DDBJ databases">
        <title>Comparative analysis highlights variable genome content of wheat rusts and divergence of the mating loci.</title>
        <authorList>
            <person name="Cuomo C.A."/>
            <person name="Bakkeren G."/>
            <person name="Szabo L."/>
            <person name="Khalil H."/>
            <person name="Joly D."/>
            <person name="Goldberg J."/>
            <person name="Young S."/>
            <person name="Zeng Q."/>
            <person name="Fellers J."/>
        </authorList>
    </citation>
    <scope>NUCLEOTIDE SEQUENCE [LARGE SCALE GENOMIC DNA]</scope>
    <source>
        <strain evidence="1">1-1 BBBD Race 1</strain>
    </source>
</reference>
<evidence type="ECO:0000313" key="1">
    <source>
        <dbReference type="EMBL" id="OAV87598.1"/>
    </source>
</evidence>
<sequence>MLTISPLEKYAWFNFKGTFAVTHTSFDGLDLGGKNVELMTRGKYHVAGGLTSPDDHACVRLMYRTTIANKLTYGKLYALEGFLVGAKQHEMPFLLIDVDGKREVPNTFAFQETRIESLGLVEGCIDPEINPEPQRMLSVIVKHDGIDENDPHDGAMVVEYVIPRNLFSGRATEVFTAGRRVLFRGTLAGWNRDRDMVRVKVSGGTLDRGNGKTPHLKARD</sequence>
<dbReference type="AlphaFoldDB" id="A0A180G4R0"/>
<accession>A0A180G4R0</accession>
<keyword evidence="3" id="KW-1185">Reference proteome</keyword>
<proteinExistence type="predicted"/>
<dbReference type="Proteomes" id="UP000005240">
    <property type="component" value="Unassembled WGS sequence"/>
</dbReference>
<reference evidence="1" key="1">
    <citation type="submission" date="2009-11" db="EMBL/GenBank/DDBJ databases">
        <authorList>
            <consortium name="The Broad Institute Genome Sequencing Platform"/>
            <person name="Ward D."/>
            <person name="Feldgarden M."/>
            <person name="Earl A."/>
            <person name="Young S.K."/>
            <person name="Zeng Q."/>
            <person name="Koehrsen M."/>
            <person name="Alvarado L."/>
            <person name="Berlin A."/>
            <person name="Bochicchio J."/>
            <person name="Borenstein D."/>
            <person name="Chapman S.B."/>
            <person name="Chen Z."/>
            <person name="Engels R."/>
            <person name="Freedman E."/>
            <person name="Gellesch M."/>
            <person name="Goldberg J."/>
            <person name="Griggs A."/>
            <person name="Gujja S."/>
            <person name="Heilman E."/>
            <person name="Heiman D."/>
            <person name="Hepburn T."/>
            <person name="Howarth C."/>
            <person name="Jen D."/>
            <person name="Larson L."/>
            <person name="Lewis B."/>
            <person name="Mehta T."/>
            <person name="Park D."/>
            <person name="Pearson M."/>
            <person name="Roberts A."/>
            <person name="Saif S."/>
            <person name="Shea T."/>
            <person name="Shenoy N."/>
            <person name="Sisk P."/>
            <person name="Stolte C."/>
            <person name="Sykes S."/>
            <person name="Thomson T."/>
            <person name="Walk T."/>
            <person name="White J."/>
            <person name="Yandava C."/>
            <person name="Izard J."/>
            <person name="Baranova O.V."/>
            <person name="Blanton J.M."/>
            <person name="Tanner A.C."/>
            <person name="Dewhirst F.E."/>
            <person name="Haas B."/>
            <person name="Nusbaum C."/>
            <person name="Birren B."/>
        </authorList>
    </citation>
    <scope>NUCLEOTIDE SEQUENCE [LARGE SCALE GENOMIC DNA]</scope>
    <source>
        <strain evidence="1">1-1 BBBD Race 1</strain>
    </source>
</reference>
<evidence type="ECO:0000313" key="3">
    <source>
        <dbReference type="Proteomes" id="UP000005240"/>
    </source>
</evidence>
<dbReference type="EnsemblFungi" id="PTTG_29370-t43_1">
    <property type="protein sequence ID" value="PTTG_29370-t43_1-p1"/>
    <property type="gene ID" value="PTTG_29370"/>
</dbReference>
<evidence type="ECO:0000313" key="2">
    <source>
        <dbReference type="EnsemblFungi" id="PTTG_29370-t43_1-p1"/>
    </source>
</evidence>
<protein>
    <submittedName>
        <fullName evidence="1 2">Uncharacterized protein</fullName>
    </submittedName>
</protein>
<dbReference type="VEuPathDB" id="FungiDB:PTTG_29370"/>
<name>A0A180G4R0_PUCT1</name>
<reference evidence="2 3" key="3">
    <citation type="journal article" date="2017" name="G3 (Bethesda)">
        <title>Comparative analysis highlights variable genome content of wheat rusts and divergence of the mating loci.</title>
        <authorList>
            <person name="Cuomo C.A."/>
            <person name="Bakkeren G."/>
            <person name="Khalil H.B."/>
            <person name="Panwar V."/>
            <person name="Joly D."/>
            <person name="Linning R."/>
            <person name="Sakthikumar S."/>
            <person name="Song X."/>
            <person name="Adiconis X."/>
            <person name="Fan L."/>
            <person name="Goldberg J.M."/>
            <person name="Levin J.Z."/>
            <person name="Young S."/>
            <person name="Zeng Q."/>
            <person name="Anikster Y."/>
            <person name="Bruce M."/>
            <person name="Wang M."/>
            <person name="Yin C."/>
            <person name="McCallum B."/>
            <person name="Szabo L.J."/>
            <person name="Hulbert S."/>
            <person name="Chen X."/>
            <person name="Fellers J.P."/>
        </authorList>
    </citation>
    <scope>NUCLEOTIDE SEQUENCE</scope>
    <source>
        <strain evidence="3">Isolate 1-1 / race 1 (BBBD)</strain>
        <strain evidence="2">isolate 1-1 / race 1 (BBBD)</strain>
    </source>
</reference>
<gene>
    <name evidence="1" type="ORF">PTTG_29370</name>
</gene>
<dbReference type="EMBL" id="ADAS02000342">
    <property type="protein sequence ID" value="OAV87598.1"/>
    <property type="molecule type" value="Genomic_DNA"/>
</dbReference>
<organism evidence="1">
    <name type="scientific">Puccinia triticina (isolate 1-1 / race 1 (BBBD))</name>
    <name type="common">Brown leaf rust fungus</name>
    <dbReference type="NCBI Taxonomy" id="630390"/>
    <lineage>
        <taxon>Eukaryota</taxon>
        <taxon>Fungi</taxon>
        <taxon>Dikarya</taxon>
        <taxon>Basidiomycota</taxon>
        <taxon>Pucciniomycotina</taxon>
        <taxon>Pucciniomycetes</taxon>
        <taxon>Pucciniales</taxon>
        <taxon>Pucciniaceae</taxon>
        <taxon>Puccinia</taxon>
    </lineage>
</organism>